<dbReference type="PANTHER" id="PTHR33026:SF7">
    <property type="entry name" value="OS03G0100275 PROTEIN"/>
    <property type="match status" value="1"/>
</dbReference>
<feature type="compositionally biased region" description="Basic and acidic residues" evidence="2">
    <location>
        <begin position="141"/>
        <end position="171"/>
    </location>
</feature>
<name>A0AAD8R568_LOLMU</name>
<evidence type="ECO:0000313" key="5">
    <source>
        <dbReference type="Proteomes" id="UP001231189"/>
    </source>
</evidence>
<gene>
    <name evidence="4" type="ORF">QYE76_019176</name>
</gene>
<keyword evidence="1" id="KW-0175">Coiled coil</keyword>
<dbReference type="InterPro" id="IPR007321">
    <property type="entry name" value="Transposase_28"/>
</dbReference>
<feature type="coiled-coil region" evidence="1">
    <location>
        <begin position="728"/>
        <end position="822"/>
    </location>
</feature>
<feature type="compositionally biased region" description="Low complexity" evidence="2">
    <location>
        <begin position="103"/>
        <end position="125"/>
    </location>
</feature>
<feature type="region of interest" description="Disordered" evidence="2">
    <location>
        <begin position="470"/>
        <end position="636"/>
    </location>
</feature>
<evidence type="ECO:0000256" key="1">
    <source>
        <dbReference type="SAM" id="Coils"/>
    </source>
</evidence>
<dbReference type="Pfam" id="PF04195">
    <property type="entry name" value="Transposase_28"/>
    <property type="match status" value="1"/>
</dbReference>
<feature type="domain" description="Transposase (putative) gypsy type" evidence="3">
    <location>
        <begin position="214"/>
        <end position="281"/>
    </location>
</feature>
<feature type="region of interest" description="Disordered" evidence="2">
    <location>
        <begin position="103"/>
        <end position="176"/>
    </location>
</feature>
<feature type="region of interest" description="Disordered" evidence="2">
    <location>
        <begin position="39"/>
        <end position="78"/>
    </location>
</feature>
<protein>
    <recommendedName>
        <fullName evidence="3">Transposase (putative) gypsy type domain-containing protein</fullName>
    </recommendedName>
</protein>
<evidence type="ECO:0000313" key="4">
    <source>
        <dbReference type="EMBL" id="KAK1613659.1"/>
    </source>
</evidence>
<dbReference type="AlphaFoldDB" id="A0AAD8R568"/>
<sequence length="1007" mass="112481">MRSTNLLPQPINIHRRPLTPHSPPSHLSAQRRLELLLPPCRSPPEFRRSRSPPRSVLPVLNSGEPPRKNLAAGDSDHRGIHYGKLPNFVLAPQCLPRLRLQLPSQSRQRQSPPPLHLLSPSSYPSKDSGKDAEGTSAIPEKTSRADQAEHKAEEIAAKKSKARQRDSEAKGKWWPRTTTEMELQNFEAEGFLQPGSWRTVPGSLAPAPQDGEMVITKALVERGFSFPPSDFFSEIMKAYGLQPHNISPNSVLAISNHVTLCEGHLRVPPELPLFQYFFSVKKEKIPQTSELATCGSITFMLRLGRVYPPTDRHESARYWSGGFFYLKDVSDPASERMLPPFKNCPASETPAWTQCPHLSESPQLSRAVRRIHKLTEEGLTGKDLTMSWFTKRIQPLQHRDRLMFQYTGRDDLMRASKDNLSADAIDKRIRLLIKIPRDLHVHVCNKDIDTNGSGTALEALEDSELGNLVRVPHAGNTDPEVASEAEAPEVPRPTKRKKVAPSSPVAKRACEVASTAATRKAEAEKKRLKLIDTSNRAQPDMRHFFKPSGGSGSQPPKPAPKKRTKPSPASIPITPEVEVPPKASSTAKPDPKDVINVDDLPQGTTGHGDSGKGAYSSAPPPEQPTSTSAEPTAEQYEQKAQLIHASGMLQTHLPPSPSLQKLPLSQRHAEVSAMMEKVWGPANTEMKELSDLESDLKIFFAKHKEVRQNTRKLHEDLRVHVLEQMTEIEGLRQNTENSQKAIKHLETRLNEETAKHSSFDSLSAKVQVLEAENESLKAFINESSEKETLARKELSEKHALDLAELADKLKKSQQRVTSLVAKNKVQEAEAEAIDKMIFPSLGFEWTKESALKRTEAYDEARSSIDELFAACRGIAKSLSLKRAKTIVIDTMSKLMKQVPEFIKDWQESSARGVASLVLATCKAHFPTMKFADIARSTPKGANMRAILAETQGFDRLFVGRVNHSFWYHKYDLPKGFTDAEIEEEGAEEEYLIRLKRIYNFLCSMLLL</sequence>
<keyword evidence="5" id="KW-1185">Reference proteome</keyword>
<dbReference type="PANTHER" id="PTHR33026">
    <property type="entry name" value="OS06G0360600 PROTEIN"/>
    <property type="match status" value="1"/>
</dbReference>
<evidence type="ECO:0000256" key="2">
    <source>
        <dbReference type="SAM" id="MobiDB-lite"/>
    </source>
</evidence>
<organism evidence="4 5">
    <name type="scientific">Lolium multiflorum</name>
    <name type="common">Italian ryegrass</name>
    <name type="synonym">Lolium perenne subsp. multiflorum</name>
    <dbReference type="NCBI Taxonomy" id="4521"/>
    <lineage>
        <taxon>Eukaryota</taxon>
        <taxon>Viridiplantae</taxon>
        <taxon>Streptophyta</taxon>
        <taxon>Embryophyta</taxon>
        <taxon>Tracheophyta</taxon>
        <taxon>Spermatophyta</taxon>
        <taxon>Magnoliopsida</taxon>
        <taxon>Liliopsida</taxon>
        <taxon>Poales</taxon>
        <taxon>Poaceae</taxon>
        <taxon>BOP clade</taxon>
        <taxon>Pooideae</taxon>
        <taxon>Poodae</taxon>
        <taxon>Poeae</taxon>
        <taxon>Poeae Chloroplast Group 2 (Poeae type)</taxon>
        <taxon>Loliodinae</taxon>
        <taxon>Loliinae</taxon>
        <taxon>Lolium</taxon>
    </lineage>
</organism>
<dbReference type="EMBL" id="JAUUTY010000006">
    <property type="protein sequence ID" value="KAK1613659.1"/>
    <property type="molecule type" value="Genomic_DNA"/>
</dbReference>
<feature type="region of interest" description="Disordered" evidence="2">
    <location>
        <begin position="1"/>
        <end position="27"/>
    </location>
</feature>
<evidence type="ECO:0000259" key="3">
    <source>
        <dbReference type="Pfam" id="PF04195"/>
    </source>
</evidence>
<reference evidence="4" key="1">
    <citation type="submission" date="2023-07" db="EMBL/GenBank/DDBJ databases">
        <title>A chromosome-level genome assembly of Lolium multiflorum.</title>
        <authorList>
            <person name="Chen Y."/>
            <person name="Copetti D."/>
            <person name="Kolliker R."/>
            <person name="Studer B."/>
        </authorList>
    </citation>
    <scope>NUCLEOTIDE SEQUENCE</scope>
    <source>
        <strain evidence="4">02402/16</strain>
        <tissue evidence="4">Leaf</tissue>
    </source>
</reference>
<dbReference type="Proteomes" id="UP001231189">
    <property type="component" value="Unassembled WGS sequence"/>
</dbReference>
<proteinExistence type="predicted"/>
<accession>A0AAD8R568</accession>
<comment type="caution">
    <text evidence="4">The sequence shown here is derived from an EMBL/GenBank/DDBJ whole genome shotgun (WGS) entry which is preliminary data.</text>
</comment>